<dbReference type="PROSITE" id="PS51257">
    <property type="entry name" value="PROKAR_LIPOPROTEIN"/>
    <property type="match status" value="1"/>
</dbReference>
<dbReference type="EMBL" id="JAELUP010000103">
    <property type="protein sequence ID" value="MBJ6363645.1"/>
    <property type="molecule type" value="Genomic_DNA"/>
</dbReference>
<keyword evidence="1" id="KW-0732">Signal</keyword>
<dbReference type="Pfam" id="PF16167">
    <property type="entry name" value="DUF4871"/>
    <property type="match status" value="1"/>
</dbReference>
<keyword evidence="3" id="KW-1185">Reference proteome</keyword>
<sequence>MRRYLTMILLTIFISSCGTNTQEPNLTKWEVSPLFVSGPYTMIGKEGRLGFIYSDNELSRFYPGKQQKYMWHFWGSDPQKSQAKLGKEVKVIAVSKTTGKEMELMKTKVMQSGSYYVQSEIWDNEPAFRVPSMMSLPSPGLWRLDVYIDDKLFDSVVVRVHKKA</sequence>
<dbReference type="AlphaFoldDB" id="A0A934J685"/>
<evidence type="ECO:0000313" key="3">
    <source>
        <dbReference type="Proteomes" id="UP000640274"/>
    </source>
</evidence>
<comment type="caution">
    <text evidence="2">The sequence shown here is derived from an EMBL/GenBank/DDBJ whole genome shotgun (WGS) entry which is preliminary data.</text>
</comment>
<evidence type="ECO:0000313" key="2">
    <source>
        <dbReference type="EMBL" id="MBJ6363645.1"/>
    </source>
</evidence>
<proteinExistence type="predicted"/>
<dbReference type="Gene3D" id="2.60.40.3830">
    <property type="match status" value="1"/>
</dbReference>
<reference evidence="2" key="1">
    <citation type="submission" date="2020-12" db="EMBL/GenBank/DDBJ databases">
        <authorList>
            <person name="Huq M.A."/>
        </authorList>
    </citation>
    <scope>NUCLEOTIDE SEQUENCE</scope>
    <source>
        <strain evidence="2">MAHUQ-46</strain>
    </source>
</reference>
<evidence type="ECO:0000256" key="1">
    <source>
        <dbReference type="SAM" id="SignalP"/>
    </source>
</evidence>
<feature type="chain" id="PRO_5038557433" evidence="1">
    <location>
        <begin position="22"/>
        <end position="164"/>
    </location>
</feature>
<accession>A0A934J685</accession>
<protein>
    <submittedName>
        <fullName evidence="2">DUF4871 domain-containing protein</fullName>
    </submittedName>
</protein>
<name>A0A934J685_9BACL</name>
<gene>
    <name evidence="2" type="ORF">JFN88_20760</name>
</gene>
<organism evidence="2 3">
    <name type="scientific">Paenibacillus roseus</name>
    <dbReference type="NCBI Taxonomy" id="2798579"/>
    <lineage>
        <taxon>Bacteria</taxon>
        <taxon>Bacillati</taxon>
        <taxon>Bacillota</taxon>
        <taxon>Bacilli</taxon>
        <taxon>Bacillales</taxon>
        <taxon>Paenibacillaceae</taxon>
        <taxon>Paenibacillus</taxon>
    </lineage>
</organism>
<dbReference type="InterPro" id="IPR032366">
    <property type="entry name" value="DUF4871"/>
</dbReference>
<feature type="signal peptide" evidence="1">
    <location>
        <begin position="1"/>
        <end position="21"/>
    </location>
</feature>
<dbReference type="Proteomes" id="UP000640274">
    <property type="component" value="Unassembled WGS sequence"/>
</dbReference>